<dbReference type="PANTHER" id="PTHR42951">
    <property type="entry name" value="METALLO-BETA-LACTAMASE DOMAIN-CONTAINING"/>
    <property type="match status" value="1"/>
</dbReference>
<dbReference type="InterPro" id="IPR050855">
    <property type="entry name" value="NDM-1-like"/>
</dbReference>
<evidence type="ECO:0000256" key="7">
    <source>
        <dbReference type="ARBA" id="ARBA00022729"/>
    </source>
</evidence>
<organism evidence="13 14">
    <name type="scientific">Oscillibacter hominis</name>
    <dbReference type="NCBI Taxonomy" id="2763056"/>
    <lineage>
        <taxon>Bacteria</taxon>
        <taxon>Bacillati</taxon>
        <taxon>Bacillota</taxon>
        <taxon>Clostridia</taxon>
        <taxon>Eubacteriales</taxon>
        <taxon>Oscillospiraceae</taxon>
        <taxon>Oscillibacter</taxon>
    </lineage>
</organism>
<evidence type="ECO:0000256" key="5">
    <source>
        <dbReference type="ARBA" id="ARBA00012865"/>
    </source>
</evidence>
<gene>
    <name evidence="13" type="ORF">H8790_13380</name>
</gene>
<dbReference type="InterPro" id="IPR036866">
    <property type="entry name" value="RibonucZ/Hydroxyglut_hydro"/>
</dbReference>
<evidence type="ECO:0000256" key="10">
    <source>
        <dbReference type="ARBA" id="ARBA00022833"/>
    </source>
</evidence>
<keyword evidence="10" id="KW-0862">Zinc</keyword>
<dbReference type="SMART" id="SM00849">
    <property type="entry name" value="Lactamase_B"/>
    <property type="match status" value="1"/>
</dbReference>
<dbReference type="AlphaFoldDB" id="A0A7G9B4C9"/>
<comment type="subcellular location">
    <subcellularLocation>
        <location evidence="3">Periplasm</location>
    </subcellularLocation>
</comment>
<dbReference type="PANTHER" id="PTHR42951:SF14">
    <property type="entry name" value="METALLO-BETA-LACTAMASE SUPERFAMILY PROTEIN"/>
    <property type="match status" value="1"/>
</dbReference>
<keyword evidence="9 13" id="KW-0378">Hydrolase</keyword>
<dbReference type="InterPro" id="IPR001018">
    <property type="entry name" value="Beta-lactamase_class-B_CS"/>
</dbReference>
<evidence type="ECO:0000259" key="12">
    <source>
        <dbReference type="SMART" id="SM00849"/>
    </source>
</evidence>
<evidence type="ECO:0000256" key="6">
    <source>
        <dbReference type="ARBA" id="ARBA00022723"/>
    </source>
</evidence>
<dbReference type="KEGG" id="ohi:H8790_13380"/>
<evidence type="ECO:0000256" key="1">
    <source>
        <dbReference type="ARBA" id="ARBA00001526"/>
    </source>
</evidence>
<evidence type="ECO:0000256" key="2">
    <source>
        <dbReference type="ARBA" id="ARBA00001947"/>
    </source>
</evidence>
<keyword evidence="14" id="KW-1185">Reference proteome</keyword>
<protein>
    <recommendedName>
        <fullName evidence="5">beta-lactamase</fullName>
        <ecNumber evidence="5">3.5.2.6</ecNumber>
    </recommendedName>
</protein>
<accession>A0A7G9B4C9</accession>
<reference evidence="13 14" key="1">
    <citation type="submission" date="2020-08" db="EMBL/GenBank/DDBJ databases">
        <authorList>
            <person name="Liu C."/>
            <person name="Sun Q."/>
        </authorList>
    </citation>
    <scope>NUCLEOTIDE SEQUENCE [LARGE SCALE GENOMIC DNA]</scope>
    <source>
        <strain evidence="13 14">NSJ-62</strain>
    </source>
</reference>
<keyword evidence="6" id="KW-0479">Metal-binding</keyword>
<proteinExistence type="inferred from homology"/>
<dbReference type="PROSITE" id="PS00743">
    <property type="entry name" value="BETA_LACTAMASE_B_1"/>
    <property type="match status" value="1"/>
</dbReference>
<keyword evidence="11" id="KW-0046">Antibiotic resistance</keyword>
<dbReference type="EMBL" id="CP060490">
    <property type="protein sequence ID" value="QNL44410.1"/>
    <property type="molecule type" value="Genomic_DNA"/>
</dbReference>
<dbReference type="Pfam" id="PF00753">
    <property type="entry name" value="Lactamase_B"/>
    <property type="match status" value="1"/>
</dbReference>
<comment type="catalytic activity">
    <reaction evidence="1">
        <text>a beta-lactam + H2O = a substituted beta-amino acid</text>
        <dbReference type="Rhea" id="RHEA:20401"/>
        <dbReference type="ChEBI" id="CHEBI:15377"/>
        <dbReference type="ChEBI" id="CHEBI:35627"/>
        <dbReference type="ChEBI" id="CHEBI:140347"/>
        <dbReference type="EC" id="3.5.2.6"/>
    </reaction>
</comment>
<sequence>MYELIQAGERTYYVDSPSKVGIFRTEDNTVCLIDSGSDKDGAKKVLRHLEANDWKVRSVLCTHSHADHTGGAALLRQRTGCRVFAPGVDLDFTRHPVLEPSFLYGGYPAAALRNKFLMAQPCDAEELTEQVLPEGLELLRLDGHSFSMAAFRTEDDVWFLADSVASEAVLKKYHIPFLYDVEGYLRGLDEVERLTGRLFIPSHAPAVEDIRPLAQANRAKVREILSVLKELSAHGAAFEELLKGLFDRYGLTMDWNQYVLVGSTVRSCLSFLLDRGMVETRFADNRLVWQAAEK</sequence>
<evidence type="ECO:0000256" key="11">
    <source>
        <dbReference type="ARBA" id="ARBA00023251"/>
    </source>
</evidence>
<comment type="similarity">
    <text evidence="4">Belongs to the metallo-beta-lactamase superfamily. Class-B beta-lactamase family.</text>
</comment>
<dbReference type="Gene3D" id="3.60.15.10">
    <property type="entry name" value="Ribonuclease Z/Hydroxyacylglutathione hydrolase-like"/>
    <property type="match status" value="1"/>
</dbReference>
<evidence type="ECO:0000313" key="13">
    <source>
        <dbReference type="EMBL" id="QNL44410.1"/>
    </source>
</evidence>
<evidence type="ECO:0000256" key="3">
    <source>
        <dbReference type="ARBA" id="ARBA00004418"/>
    </source>
</evidence>
<dbReference type="GO" id="GO:0042597">
    <property type="term" value="C:periplasmic space"/>
    <property type="evidence" value="ECO:0007669"/>
    <property type="project" value="UniProtKB-SubCell"/>
</dbReference>
<evidence type="ECO:0000256" key="4">
    <source>
        <dbReference type="ARBA" id="ARBA00005250"/>
    </source>
</evidence>
<dbReference type="Proteomes" id="UP000515960">
    <property type="component" value="Chromosome"/>
</dbReference>
<feature type="domain" description="Metallo-beta-lactamase" evidence="12">
    <location>
        <begin position="17"/>
        <end position="203"/>
    </location>
</feature>
<dbReference type="GO" id="GO:0017001">
    <property type="term" value="P:antibiotic catabolic process"/>
    <property type="evidence" value="ECO:0007669"/>
    <property type="project" value="InterPro"/>
</dbReference>
<name>A0A7G9B4C9_9FIRM</name>
<evidence type="ECO:0000313" key="14">
    <source>
        <dbReference type="Proteomes" id="UP000515960"/>
    </source>
</evidence>
<dbReference type="CDD" id="cd07743">
    <property type="entry name" value="metallo-hydrolase-like_MBL-fold"/>
    <property type="match status" value="1"/>
</dbReference>
<dbReference type="GO" id="GO:0046677">
    <property type="term" value="P:response to antibiotic"/>
    <property type="evidence" value="ECO:0007669"/>
    <property type="project" value="UniProtKB-KW"/>
</dbReference>
<dbReference type="SUPFAM" id="SSF56281">
    <property type="entry name" value="Metallo-hydrolase/oxidoreductase"/>
    <property type="match status" value="1"/>
</dbReference>
<dbReference type="RefSeq" id="WP_187333011.1">
    <property type="nucleotide sequence ID" value="NZ_CP060490.1"/>
</dbReference>
<dbReference type="EC" id="3.5.2.6" evidence="5"/>
<evidence type="ECO:0000256" key="8">
    <source>
        <dbReference type="ARBA" id="ARBA00022764"/>
    </source>
</evidence>
<dbReference type="InterPro" id="IPR001279">
    <property type="entry name" value="Metallo-B-lactamas"/>
</dbReference>
<evidence type="ECO:0000256" key="9">
    <source>
        <dbReference type="ARBA" id="ARBA00022801"/>
    </source>
</evidence>
<comment type="cofactor">
    <cofactor evidence="2">
        <name>Zn(2+)</name>
        <dbReference type="ChEBI" id="CHEBI:29105"/>
    </cofactor>
</comment>
<dbReference type="GO" id="GO:0008270">
    <property type="term" value="F:zinc ion binding"/>
    <property type="evidence" value="ECO:0007669"/>
    <property type="project" value="InterPro"/>
</dbReference>
<keyword evidence="7" id="KW-0732">Signal</keyword>
<keyword evidence="8" id="KW-0574">Periplasm</keyword>
<dbReference type="GO" id="GO:0008800">
    <property type="term" value="F:beta-lactamase activity"/>
    <property type="evidence" value="ECO:0007669"/>
    <property type="project" value="UniProtKB-EC"/>
</dbReference>